<reference evidence="2 3" key="1">
    <citation type="journal article" date="2015" name="Genome Announc.">
        <title>Expanding the biotechnology potential of lactobacilli through comparative genomics of 213 strains and associated genera.</title>
        <authorList>
            <person name="Sun Z."/>
            <person name="Harris H.M."/>
            <person name="McCann A."/>
            <person name="Guo C."/>
            <person name="Argimon S."/>
            <person name="Zhang W."/>
            <person name="Yang X."/>
            <person name="Jeffery I.B."/>
            <person name="Cooney J.C."/>
            <person name="Kagawa T.F."/>
            <person name="Liu W."/>
            <person name="Song Y."/>
            <person name="Salvetti E."/>
            <person name="Wrobel A."/>
            <person name="Rasinkangas P."/>
            <person name="Parkhill J."/>
            <person name="Rea M.C."/>
            <person name="O'Sullivan O."/>
            <person name="Ritari J."/>
            <person name="Douillard F.P."/>
            <person name="Paul Ross R."/>
            <person name="Yang R."/>
            <person name="Briner A.E."/>
            <person name="Felis G.E."/>
            <person name="de Vos W.M."/>
            <person name="Barrangou R."/>
            <person name="Klaenhammer T.R."/>
            <person name="Caufield P.W."/>
            <person name="Cui Y."/>
            <person name="Zhang H."/>
            <person name="O'Toole P.W."/>
        </authorList>
    </citation>
    <scope>NUCLEOTIDE SEQUENCE [LARGE SCALE GENOMIC DNA]</scope>
    <source>
        <strain evidence="2 3">DSM 20719</strain>
    </source>
</reference>
<keyword evidence="1" id="KW-0812">Transmembrane</keyword>
<accession>A0AA89L544</accession>
<keyword evidence="1" id="KW-1133">Transmembrane helix</keyword>
<gene>
    <name evidence="2" type="ORF">FC90_GL001193</name>
</gene>
<evidence type="ECO:0000313" key="3">
    <source>
        <dbReference type="Proteomes" id="UP000050823"/>
    </source>
</evidence>
<feature type="transmembrane region" description="Helical" evidence="1">
    <location>
        <begin position="30"/>
        <end position="52"/>
    </location>
</feature>
<keyword evidence="1" id="KW-0472">Membrane</keyword>
<dbReference type="Proteomes" id="UP000050823">
    <property type="component" value="Unassembled WGS sequence"/>
</dbReference>
<organism evidence="2 3">
    <name type="scientific">Latilactobacillus graminis DSM 20719</name>
    <dbReference type="NCBI Taxonomy" id="1423752"/>
    <lineage>
        <taxon>Bacteria</taxon>
        <taxon>Bacillati</taxon>
        <taxon>Bacillota</taxon>
        <taxon>Bacilli</taxon>
        <taxon>Lactobacillales</taxon>
        <taxon>Lactobacillaceae</taxon>
        <taxon>Latilactobacillus</taxon>
    </lineage>
</organism>
<protein>
    <submittedName>
        <fullName evidence="2">Uncharacterized protein</fullName>
    </submittedName>
</protein>
<dbReference type="EMBL" id="AYZB01000005">
    <property type="protein sequence ID" value="KRM23952.1"/>
    <property type="molecule type" value="Genomic_DNA"/>
</dbReference>
<proteinExistence type="predicted"/>
<evidence type="ECO:0000313" key="2">
    <source>
        <dbReference type="EMBL" id="KRM23952.1"/>
    </source>
</evidence>
<comment type="caution">
    <text evidence="2">The sequence shown here is derived from an EMBL/GenBank/DDBJ whole genome shotgun (WGS) entry which is preliminary data.</text>
</comment>
<name>A0AA89L544_9LACO</name>
<sequence>MVVTLISAFFIIFISIVLFAVIASQLTFKIGLITNCLLFIILVGIDGHLFGWGSGSHWVYFMLSLLGLVASELLLAELPHLRQ</sequence>
<feature type="transmembrane region" description="Helical" evidence="1">
    <location>
        <begin position="58"/>
        <end position="76"/>
    </location>
</feature>
<evidence type="ECO:0000256" key="1">
    <source>
        <dbReference type="SAM" id="Phobius"/>
    </source>
</evidence>
<feature type="transmembrane region" description="Helical" evidence="1">
    <location>
        <begin position="6"/>
        <end position="23"/>
    </location>
</feature>
<dbReference type="AlphaFoldDB" id="A0AA89L544"/>